<dbReference type="EMBL" id="JACEFI010000024">
    <property type="protein sequence ID" value="KAH0593059.1"/>
    <property type="molecule type" value="Genomic_DNA"/>
</dbReference>
<dbReference type="PANTHER" id="PTHR23501:SF102">
    <property type="entry name" value="DRUG TRANSPORTER, PUTATIVE (AFU_ORTHOLOGUE AFUA_3G08530)-RELATED"/>
    <property type="match status" value="1"/>
</dbReference>
<evidence type="ECO:0000256" key="2">
    <source>
        <dbReference type="ARBA" id="ARBA00007520"/>
    </source>
</evidence>
<keyword evidence="5 8" id="KW-1133">Transmembrane helix</keyword>
<dbReference type="InterPro" id="IPR036259">
    <property type="entry name" value="MFS_trans_sf"/>
</dbReference>
<dbReference type="SUPFAM" id="SSF103473">
    <property type="entry name" value="MFS general substrate transporter"/>
    <property type="match status" value="1"/>
</dbReference>
<protein>
    <recommendedName>
        <fullName evidence="9">Heterokaryon incompatibility domain-containing protein</fullName>
    </recommendedName>
</protein>
<dbReference type="GO" id="GO:0005886">
    <property type="term" value="C:plasma membrane"/>
    <property type="evidence" value="ECO:0007669"/>
    <property type="project" value="TreeGrafter"/>
</dbReference>
<keyword evidence="11" id="KW-1185">Reference proteome</keyword>
<keyword evidence="4 8" id="KW-0812">Transmembrane</keyword>
<feature type="transmembrane region" description="Helical" evidence="8">
    <location>
        <begin position="220"/>
        <end position="241"/>
    </location>
</feature>
<evidence type="ECO:0000256" key="7">
    <source>
        <dbReference type="SAM" id="MobiDB-lite"/>
    </source>
</evidence>
<feature type="transmembrane region" description="Helical" evidence="8">
    <location>
        <begin position="283"/>
        <end position="302"/>
    </location>
</feature>
<feature type="transmembrane region" description="Helical" evidence="8">
    <location>
        <begin position="314"/>
        <end position="339"/>
    </location>
</feature>
<feature type="region of interest" description="Disordered" evidence="7">
    <location>
        <begin position="452"/>
        <end position="480"/>
    </location>
</feature>
<feature type="transmembrane region" description="Helical" evidence="8">
    <location>
        <begin position="253"/>
        <end position="276"/>
    </location>
</feature>
<evidence type="ECO:0000256" key="8">
    <source>
        <dbReference type="SAM" id="Phobius"/>
    </source>
</evidence>
<evidence type="ECO:0000256" key="5">
    <source>
        <dbReference type="ARBA" id="ARBA00022989"/>
    </source>
</evidence>
<reference evidence="10 11" key="1">
    <citation type="submission" date="2020-07" db="EMBL/GenBank/DDBJ databases">
        <title>Metarhizium humberi genome.</title>
        <authorList>
            <person name="Lysoe E."/>
        </authorList>
    </citation>
    <scope>NUCLEOTIDE SEQUENCE [LARGE SCALE GENOMIC DNA]</scope>
    <source>
        <strain evidence="10 11">ESALQ1638</strain>
    </source>
</reference>
<keyword evidence="6 8" id="KW-0472">Membrane</keyword>
<comment type="similarity">
    <text evidence="2">Belongs to the major facilitator superfamily. TCR/Tet family.</text>
</comment>
<dbReference type="Gene3D" id="1.20.1250.20">
    <property type="entry name" value="MFS general substrate transporter like domains"/>
    <property type="match status" value="1"/>
</dbReference>
<gene>
    <name evidence="10" type="ORF">MHUMG1_09306</name>
</gene>
<accession>A0A9P8S491</accession>
<feature type="domain" description="Heterokaryon incompatibility" evidence="9">
    <location>
        <begin position="1"/>
        <end position="79"/>
    </location>
</feature>
<dbReference type="FunFam" id="1.20.1250.20:FF:000196">
    <property type="entry name" value="MFS toxin efflux pump (AflT)"/>
    <property type="match status" value="1"/>
</dbReference>
<proteinExistence type="inferred from homology"/>
<dbReference type="PANTHER" id="PTHR23501">
    <property type="entry name" value="MAJOR FACILITATOR SUPERFAMILY"/>
    <property type="match status" value="1"/>
</dbReference>
<evidence type="ECO:0000256" key="4">
    <source>
        <dbReference type="ARBA" id="ARBA00022692"/>
    </source>
</evidence>
<evidence type="ECO:0000256" key="6">
    <source>
        <dbReference type="ARBA" id="ARBA00023136"/>
    </source>
</evidence>
<feature type="transmembrane region" description="Helical" evidence="8">
    <location>
        <begin position="351"/>
        <end position="370"/>
    </location>
</feature>
<dbReference type="InterPro" id="IPR010730">
    <property type="entry name" value="HET"/>
</dbReference>
<comment type="caution">
    <text evidence="10">The sequence shown here is derived from an EMBL/GenBank/DDBJ whole genome shotgun (WGS) entry which is preliminary data.</text>
</comment>
<sequence>MAEIYMKSKNVIIWLGEEADDSSCAMQMIQSIDRRWASRTSQSREGFRTAAQHLNDRVLQAISKLLKRPWWCRAWVIQEATCANETLVKCGRETTDFTAFVATVNCLGYHVLETSLQYHSAPDMLHLQRVFALDQLKLERARANYRPNMLDILDRFRTCKASDPRDKIFAFAVLATGTERETINPDYTIPVNMAYMKFVYAFIRCLNSGGHLQLSYEPNLAVLGVCFVQSYVFIASAYYLPLFFQGALGATPILSGVYLLPTAVSLSVASIGTGVYMRKTGKYLAPMYAGFVLQTVGYGLFISLGSEASWAKVILFQIVAGIGVGPNFQAPMVALQSFISPREVAAATSSFAFTRNLAGAVSIVIGQVVFQNKMSVRADALVAALGPELSGKLGGPAAGASTGLIRHLPDAQRRVVYDAFADSLKYLWIMYTAVSAVSLVIIPFMGTRQKLTEEHKETETGLEAEKAAREERLKEQSEKRRESVTLRLEPLLQIDNPYPLRLLV</sequence>
<dbReference type="AlphaFoldDB" id="A0A9P8S491"/>
<feature type="transmembrane region" description="Helical" evidence="8">
    <location>
        <begin position="426"/>
        <end position="446"/>
    </location>
</feature>
<evidence type="ECO:0000313" key="11">
    <source>
        <dbReference type="Proteomes" id="UP000764110"/>
    </source>
</evidence>
<dbReference type="GO" id="GO:0022857">
    <property type="term" value="F:transmembrane transporter activity"/>
    <property type="evidence" value="ECO:0007669"/>
    <property type="project" value="TreeGrafter"/>
</dbReference>
<evidence type="ECO:0000259" key="9">
    <source>
        <dbReference type="Pfam" id="PF06985"/>
    </source>
</evidence>
<keyword evidence="3" id="KW-0813">Transport</keyword>
<evidence type="ECO:0000313" key="10">
    <source>
        <dbReference type="EMBL" id="KAH0593059.1"/>
    </source>
</evidence>
<organism evidence="10 11">
    <name type="scientific">Metarhizium humberi</name>
    <dbReference type="NCBI Taxonomy" id="2596975"/>
    <lineage>
        <taxon>Eukaryota</taxon>
        <taxon>Fungi</taxon>
        <taxon>Dikarya</taxon>
        <taxon>Ascomycota</taxon>
        <taxon>Pezizomycotina</taxon>
        <taxon>Sordariomycetes</taxon>
        <taxon>Hypocreomycetidae</taxon>
        <taxon>Hypocreales</taxon>
        <taxon>Clavicipitaceae</taxon>
        <taxon>Metarhizium</taxon>
    </lineage>
</organism>
<dbReference type="Pfam" id="PF06985">
    <property type="entry name" value="HET"/>
    <property type="match status" value="1"/>
</dbReference>
<evidence type="ECO:0000256" key="1">
    <source>
        <dbReference type="ARBA" id="ARBA00004141"/>
    </source>
</evidence>
<name>A0A9P8S491_9HYPO</name>
<comment type="subcellular location">
    <subcellularLocation>
        <location evidence="1">Membrane</location>
        <topology evidence="1">Multi-pass membrane protein</topology>
    </subcellularLocation>
</comment>
<dbReference type="Proteomes" id="UP000764110">
    <property type="component" value="Unassembled WGS sequence"/>
</dbReference>
<evidence type="ECO:0000256" key="3">
    <source>
        <dbReference type="ARBA" id="ARBA00022448"/>
    </source>
</evidence>